<dbReference type="InterPro" id="IPR050835">
    <property type="entry name" value="ABC_transporter_sub-D"/>
</dbReference>
<dbReference type="Gene3D" id="1.20.1560.10">
    <property type="entry name" value="ABC transporter type 1, transmembrane domain"/>
    <property type="match status" value="1"/>
</dbReference>
<keyword evidence="4 9" id="KW-0812">Transmembrane</keyword>
<feature type="transmembrane region" description="Helical" evidence="9">
    <location>
        <begin position="270"/>
        <end position="293"/>
    </location>
</feature>
<gene>
    <name evidence="12" type="ORF">FM996_16205</name>
</gene>
<dbReference type="GO" id="GO:0140359">
    <property type="term" value="F:ABC-type transporter activity"/>
    <property type="evidence" value="ECO:0007669"/>
    <property type="project" value="InterPro"/>
</dbReference>
<evidence type="ECO:0000256" key="6">
    <source>
        <dbReference type="ARBA" id="ARBA00022840"/>
    </source>
</evidence>
<dbReference type="InterPro" id="IPR011527">
    <property type="entry name" value="ABC1_TM_dom"/>
</dbReference>
<dbReference type="PROSITE" id="PS00211">
    <property type="entry name" value="ABC_TRANSPORTER_1"/>
    <property type="match status" value="1"/>
</dbReference>
<evidence type="ECO:0000256" key="3">
    <source>
        <dbReference type="ARBA" id="ARBA00022448"/>
    </source>
</evidence>
<dbReference type="Proteomes" id="UP000316781">
    <property type="component" value="Unassembled WGS sequence"/>
</dbReference>
<dbReference type="PANTHER" id="PTHR11384:SF59">
    <property type="entry name" value="LYSOSOMAL COBALAMIN TRANSPORTER ABCD4"/>
    <property type="match status" value="1"/>
</dbReference>
<evidence type="ECO:0000256" key="5">
    <source>
        <dbReference type="ARBA" id="ARBA00022741"/>
    </source>
</evidence>
<accession>A0A549SLP7</accession>
<dbReference type="AlphaFoldDB" id="A0A549SLP7"/>
<keyword evidence="6 12" id="KW-0067">ATP-binding</keyword>
<dbReference type="PANTHER" id="PTHR11384">
    <property type="entry name" value="ATP-BINDING CASSETTE, SUB-FAMILY D MEMBER"/>
    <property type="match status" value="1"/>
</dbReference>
<feature type="domain" description="ABC transporter" evidence="10">
    <location>
        <begin position="490"/>
        <end position="699"/>
    </location>
</feature>
<dbReference type="InterPro" id="IPR003439">
    <property type="entry name" value="ABC_transporter-like_ATP-bd"/>
</dbReference>
<dbReference type="Pfam" id="PF06472">
    <property type="entry name" value="ABC_membrane_2"/>
    <property type="match status" value="1"/>
</dbReference>
<comment type="subcellular location">
    <subcellularLocation>
        <location evidence="1">Cell membrane</location>
        <topology evidence="1">Multi-pass membrane protein</topology>
    </subcellularLocation>
</comment>
<feature type="transmembrane region" description="Helical" evidence="9">
    <location>
        <begin position="188"/>
        <end position="210"/>
    </location>
</feature>
<comment type="caution">
    <text evidence="12">The sequence shown here is derived from an EMBL/GenBank/DDBJ whole genome shotgun (WGS) entry which is preliminary data.</text>
</comment>
<evidence type="ECO:0000313" key="12">
    <source>
        <dbReference type="EMBL" id="TRL30558.1"/>
    </source>
</evidence>
<evidence type="ECO:0000256" key="8">
    <source>
        <dbReference type="ARBA" id="ARBA00023136"/>
    </source>
</evidence>
<dbReference type="SMART" id="SM00382">
    <property type="entry name" value="AAA"/>
    <property type="match status" value="1"/>
</dbReference>
<keyword evidence="7 9" id="KW-1133">Transmembrane helix</keyword>
<proteinExistence type="inferred from homology"/>
<reference evidence="12 13" key="1">
    <citation type="submission" date="2019-07" db="EMBL/GenBank/DDBJ databases">
        <title>Ln-dependent methylotrophs.</title>
        <authorList>
            <person name="Tani A."/>
        </authorList>
    </citation>
    <scope>NUCLEOTIDE SEQUENCE [LARGE SCALE GENOMIC DNA]</scope>
    <source>
        <strain evidence="12 13">SM89A</strain>
    </source>
</reference>
<protein>
    <submittedName>
        <fullName evidence="12">ABC transporter ATP-binding protein/permease</fullName>
    </submittedName>
</protein>
<dbReference type="SUPFAM" id="SSF52540">
    <property type="entry name" value="P-loop containing nucleoside triphosphate hydrolases"/>
    <property type="match status" value="1"/>
</dbReference>
<dbReference type="EMBL" id="VJMF01000069">
    <property type="protein sequence ID" value="TRL30558.1"/>
    <property type="molecule type" value="Genomic_DNA"/>
</dbReference>
<feature type="transmembrane region" description="Helical" evidence="9">
    <location>
        <begin position="305"/>
        <end position="330"/>
    </location>
</feature>
<comment type="similarity">
    <text evidence="2">Belongs to the ABC transporter superfamily.</text>
</comment>
<feature type="domain" description="ABC transmembrane type-1" evidence="11">
    <location>
        <begin position="158"/>
        <end position="454"/>
    </location>
</feature>
<dbReference type="InterPro" id="IPR036640">
    <property type="entry name" value="ABC1_TM_sf"/>
</dbReference>
<evidence type="ECO:0000256" key="9">
    <source>
        <dbReference type="SAM" id="Phobius"/>
    </source>
</evidence>
<keyword evidence="8 9" id="KW-0472">Membrane</keyword>
<dbReference type="PROSITE" id="PS50929">
    <property type="entry name" value="ABC_TM1F"/>
    <property type="match status" value="1"/>
</dbReference>
<dbReference type="InterPro" id="IPR027417">
    <property type="entry name" value="P-loop_NTPase"/>
</dbReference>
<dbReference type="GO" id="GO:0005886">
    <property type="term" value="C:plasma membrane"/>
    <property type="evidence" value="ECO:0007669"/>
    <property type="project" value="UniProtKB-SubCell"/>
</dbReference>
<dbReference type="InterPro" id="IPR003593">
    <property type="entry name" value="AAA+_ATPase"/>
</dbReference>
<feature type="transmembrane region" description="Helical" evidence="9">
    <location>
        <begin position="27"/>
        <end position="46"/>
    </location>
</feature>
<dbReference type="SUPFAM" id="SSF90123">
    <property type="entry name" value="ABC transporter transmembrane region"/>
    <property type="match status" value="1"/>
</dbReference>
<dbReference type="Gene3D" id="3.40.50.300">
    <property type="entry name" value="P-loop containing nucleotide triphosphate hydrolases"/>
    <property type="match status" value="1"/>
</dbReference>
<dbReference type="GO" id="GO:0016887">
    <property type="term" value="F:ATP hydrolysis activity"/>
    <property type="evidence" value="ECO:0007669"/>
    <property type="project" value="InterPro"/>
</dbReference>
<dbReference type="PROSITE" id="PS50893">
    <property type="entry name" value="ABC_TRANSPORTER_2"/>
    <property type="match status" value="1"/>
</dbReference>
<organism evidence="12 13">
    <name type="scientific">Methylosinus sporium</name>
    <dbReference type="NCBI Taxonomy" id="428"/>
    <lineage>
        <taxon>Bacteria</taxon>
        <taxon>Pseudomonadati</taxon>
        <taxon>Pseudomonadota</taxon>
        <taxon>Alphaproteobacteria</taxon>
        <taxon>Hyphomicrobiales</taxon>
        <taxon>Methylocystaceae</taxon>
        <taxon>Methylosinus</taxon>
    </lineage>
</organism>
<evidence type="ECO:0000313" key="13">
    <source>
        <dbReference type="Proteomes" id="UP000316781"/>
    </source>
</evidence>
<evidence type="ECO:0000256" key="1">
    <source>
        <dbReference type="ARBA" id="ARBA00004651"/>
    </source>
</evidence>
<feature type="transmembrane region" description="Helical" evidence="9">
    <location>
        <begin position="92"/>
        <end position="110"/>
    </location>
</feature>
<evidence type="ECO:0000256" key="4">
    <source>
        <dbReference type="ARBA" id="ARBA00022692"/>
    </source>
</evidence>
<evidence type="ECO:0000256" key="7">
    <source>
        <dbReference type="ARBA" id="ARBA00022989"/>
    </source>
</evidence>
<dbReference type="InterPro" id="IPR017871">
    <property type="entry name" value="ABC_transporter-like_CS"/>
</dbReference>
<keyword evidence="3" id="KW-0813">Transport</keyword>
<evidence type="ECO:0000256" key="2">
    <source>
        <dbReference type="ARBA" id="ARBA00005417"/>
    </source>
</evidence>
<dbReference type="CDD" id="cd03223">
    <property type="entry name" value="ABCD_peroxisomal_ALDP"/>
    <property type="match status" value="1"/>
</dbReference>
<feature type="transmembrane region" description="Helical" evidence="9">
    <location>
        <begin position="53"/>
        <end position="72"/>
    </location>
</feature>
<dbReference type="RefSeq" id="WP_142863881.1">
    <property type="nucleotide sequence ID" value="NZ_VJMF01000069.1"/>
</dbReference>
<name>A0A549SLP7_METSR</name>
<evidence type="ECO:0000259" key="11">
    <source>
        <dbReference type="PROSITE" id="PS50929"/>
    </source>
</evidence>
<feature type="transmembrane region" description="Helical" evidence="9">
    <location>
        <begin position="144"/>
        <end position="168"/>
    </location>
</feature>
<keyword evidence="5" id="KW-0547">Nucleotide-binding</keyword>
<sequence>MQRLGAAVAVFAALTLAAGAHLGEANLFLLAATAGLCAFTTWRSAAISSFLKIFVSIFSVETIVFGGARLLAAEGLWPTALADYALPESLPLTVSVFSIAVFAVSHVPVVREMTRIADLYFDSEDRGEARVLGLFQFGARERSIAVTMIVLLVLINQGQVGVNVRLSFFNRDFFNAIQEKNADAFWRLLLYVFTPWAFTYIISAVIEYVVQSLMIIRWRRWLTEHYVSRWLGDHTHYRMALAGSQTDNPDQRIAEDVNRFIDGGTDGYGIYSYSILLIQTLSSLVSFSIVLWGLSGNYAFPGTDIFIPGFLFWVALLYAAVGTVVTHLLGRTLSGLFFERQHREADFRFSLARLREYSEQVALLSGEKAERSSLVSRFAAIILNYLSIITTRKKMISFTATYGQLSPIIPYLLTAPFYFAGKINLGVMTQTAGAFDKVQDALTFFVTYYTSLANFKAVLDRLASFDEAIERAATMSADAPKIERGASPEIAIHDLALSLPDGRRIVEARDLVFRPSESTLLSGPSGSGKSTLFRAIAGIWPYGEGRVRTPDDAKVLLLPQKPYIPIGTLAAAVAYPSAPESFSRRAIEEALDAARLGPFVHRLDEEDAWSQRLSGGEQQRVAVARALLAEPDWLFLDEATSALDEKLEGEIYAMLRERLPNTTIVSIGHRSSLLAFHHRHIAMEQEADGTFAPREAVLA</sequence>
<evidence type="ECO:0000259" key="10">
    <source>
        <dbReference type="PROSITE" id="PS50893"/>
    </source>
</evidence>
<dbReference type="Pfam" id="PF00005">
    <property type="entry name" value="ABC_tran"/>
    <property type="match status" value="1"/>
</dbReference>
<dbReference type="GO" id="GO:0005524">
    <property type="term" value="F:ATP binding"/>
    <property type="evidence" value="ECO:0007669"/>
    <property type="project" value="UniProtKB-KW"/>
</dbReference>